<proteinExistence type="evidence at transcript level"/>
<dbReference type="EMBL" id="BT137554">
    <property type="protein sequence ID" value="AFK37349.1"/>
    <property type="molecule type" value="mRNA"/>
</dbReference>
<reference evidence="1" key="1">
    <citation type="submission" date="2012-05" db="EMBL/GenBank/DDBJ databases">
        <authorList>
            <person name="Krishnakumar V."/>
            <person name="Cheung F."/>
            <person name="Xiao Y."/>
            <person name="Chan A."/>
            <person name="Moskal W.A."/>
            <person name="Town C.D."/>
        </authorList>
    </citation>
    <scope>NUCLEOTIDE SEQUENCE</scope>
</reference>
<accession>I3SAQ7</accession>
<name>I3SAQ7_MEDTR</name>
<sequence>MEYPAAFTIIIVNSKKTIKLLSLYLLLNFCYPLTNQ</sequence>
<evidence type="ECO:0000313" key="1">
    <source>
        <dbReference type="EMBL" id="AFK37349.1"/>
    </source>
</evidence>
<dbReference type="AlphaFoldDB" id="I3SAQ7"/>
<protein>
    <submittedName>
        <fullName evidence="1">Uncharacterized protein</fullName>
    </submittedName>
</protein>
<organism evidence="1">
    <name type="scientific">Medicago truncatula</name>
    <name type="common">Barrel medic</name>
    <name type="synonym">Medicago tribuloides</name>
    <dbReference type="NCBI Taxonomy" id="3880"/>
    <lineage>
        <taxon>Eukaryota</taxon>
        <taxon>Viridiplantae</taxon>
        <taxon>Streptophyta</taxon>
        <taxon>Embryophyta</taxon>
        <taxon>Tracheophyta</taxon>
        <taxon>Spermatophyta</taxon>
        <taxon>Magnoliopsida</taxon>
        <taxon>eudicotyledons</taxon>
        <taxon>Gunneridae</taxon>
        <taxon>Pentapetalae</taxon>
        <taxon>rosids</taxon>
        <taxon>fabids</taxon>
        <taxon>Fabales</taxon>
        <taxon>Fabaceae</taxon>
        <taxon>Papilionoideae</taxon>
        <taxon>50 kb inversion clade</taxon>
        <taxon>NPAAA clade</taxon>
        <taxon>Hologalegina</taxon>
        <taxon>IRL clade</taxon>
        <taxon>Trifolieae</taxon>
        <taxon>Medicago</taxon>
    </lineage>
</organism>